<accession>A0A5N6GUL6</accession>
<name>A0A5N6GUL6_ASPFL</name>
<gene>
    <name evidence="1" type="ORF">BDV35DRAFT_283198</name>
</gene>
<proteinExistence type="predicted"/>
<sequence length="114" mass="12768">MWRVSIKRQGQECCLACRHKFCTRLQACLIPCSPMSITRVYQTQRSGTGWGRKSKGRPKIPGRYLTSAVEASHLAGADLCFHAKEVKRLFDGVWRIHRRTKSTSSSVLTSGADA</sequence>
<dbReference type="AlphaFoldDB" id="A0A5N6GUL6"/>
<protein>
    <submittedName>
        <fullName evidence="1">Uncharacterized protein</fullName>
    </submittedName>
</protein>
<reference evidence="1" key="1">
    <citation type="submission" date="2019-04" db="EMBL/GenBank/DDBJ databases">
        <title>Friends and foes A comparative genomics study of 23 Aspergillus species from section Flavi.</title>
        <authorList>
            <consortium name="DOE Joint Genome Institute"/>
            <person name="Kjaerbolling I."/>
            <person name="Vesth T."/>
            <person name="Frisvad J.C."/>
            <person name="Nybo J.L."/>
            <person name="Theobald S."/>
            <person name="Kildgaard S."/>
            <person name="Isbrandt T."/>
            <person name="Kuo A."/>
            <person name="Sato A."/>
            <person name="Lyhne E.K."/>
            <person name="Kogle M.E."/>
            <person name="Wiebenga A."/>
            <person name="Kun R.S."/>
            <person name="Lubbers R.J."/>
            <person name="Makela M.R."/>
            <person name="Barry K."/>
            <person name="Chovatia M."/>
            <person name="Clum A."/>
            <person name="Daum C."/>
            <person name="Haridas S."/>
            <person name="He G."/>
            <person name="LaButti K."/>
            <person name="Lipzen A."/>
            <person name="Mondo S."/>
            <person name="Riley R."/>
            <person name="Salamov A."/>
            <person name="Simmons B.A."/>
            <person name="Magnuson J.K."/>
            <person name="Henrissat B."/>
            <person name="Mortensen U.H."/>
            <person name="Larsen T.O."/>
            <person name="Devries R.P."/>
            <person name="Grigoriev I.V."/>
            <person name="Machida M."/>
            <person name="Baker S.E."/>
            <person name="Andersen M.R."/>
        </authorList>
    </citation>
    <scope>NUCLEOTIDE SEQUENCE [LARGE SCALE GENOMIC DNA]</scope>
    <source>
        <strain evidence="1">CBS 121.62</strain>
    </source>
</reference>
<organism evidence="1">
    <name type="scientific">Aspergillus flavus</name>
    <dbReference type="NCBI Taxonomy" id="5059"/>
    <lineage>
        <taxon>Eukaryota</taxon>
        <taxon>Fungi</taxon>
        <taxon>Dikarya</taxon>
        <taxon>Ascomycota</taxon>
        <taxon>Pezizomycotina</taxon>
        <taxon>Eurotiomycetes</taxon>
        <taxon>Eurotiomycetidae</taxon>
        <taxon>Eurotiales</taxon>
        <taxon>Aspergillaceae</taxon>
        <taxon>Aspergillus</taxon>
        <taxon>Aspergillus subgen. Circumdati</taxon>
    </lineage>
</organism>
<dbReference type="Proteomes" id="UP000325434">
    <property type="component" value="Unassembled WGS sequence"/>
</dbReference>
<evidence type="ECO:0000313" key="1">
    <source>
        <dbReference type="EMBL" id="KAB8244650.1"/>
    </source>
</evidence>
<dbReference type="EMBL" id="ML734623">
    <property type="protein sequence ID" value="KAB8244650.1"/>
    <property type="molecule type" value="Genomic_DNA"/>
</dbReference>